<comment type="caution">
    <text evidence="7">The sequence shown here is derived from an EMBL/GenBank/DDBJ whole genome shotgun (WGS) entry which is preliminary data.</text>
</comment>
<dbReference type="InterPro" id="IPR044810">
    <property type="entry name" value="WRKY_plant"/>
</dbReference>
<evidence type="ECO:0000259" key="6">
    <source>
        <dbReference type="PROSITE" id="PS50811"/>
    </source>
</evidence>
<gene>
    <name evidence="7" type="ORF">PVAP13_6NG042180</name>
</gene>
<keyword evidence="4" id="KW-0804">Transcription</keyword>
<protein>
    <recommendedName>
        <fullName evidence="6">WRKY domain-containing protein</fullName>
    </recommendedName>
</protein>
<organism evidence="7 8">
    <name type="scientific">Panicum virgatum</name>
    <name type="common">Blackwell switchgrass</name>
    <dbReference type="NCBI Taxonomy" id="38727"/>
    <lineage>
        <taxon>Eukaryota</taxon>
        <taxon>Viridiplantae</taxon>
        <taxon>Streptophyta</taxon>
        <taxon>Embryophyta</taxon>
        <taxon>Tracheophyta</taxon>
        <taxon>Spermatophyta</taxon>
        <taxon>Magnoliopsida</taxon>
        <taxon>Liliopsida</taxon>
        <taxon>Poales</taxon>
        <taxon>Poaceae</taxon>
        <taxon>PACMAD clade</taxon>
        <taxon>Panicoideae</taxon>
        <taxon>Panicodae</taxon>
        <taxon>Paniceae</taxon>
        <taxon>Panicinae</taxon>
        <taxon>Panicum</taxon>
        <taxon>Panicum sect. Hiantes</taxon>
    </lineage>
</organism>
<dbReference type="SUPFAM" id="SSF118290">
    <property type="entry name" value="WRKY DNA-binding domain"/>
    <property type="match status" value="1"/>
</dbReference>
<comment type="subcellular location">
    <subcellularLocation>
        <location evidence="1">Nucleus</location>
    </subcellularLocation>
</comment>
<proteinExistence type="predicted"/>
<sequence length="167" mass="17993">MGRAHELEMVTRPGKTKGTLSMCCDPAPDGASPTLPLLTGESVPRSRLHLRILGDTRGSLTPQMLEALVSAKDWLTIVQDKDKDKDDEDAGILSEVVGGWCKAKCATGGISWTGGGLTDGIKGYYKCSSVRGCPARKHVDWCVDDPSMLIVTYEGDHNHNRVITQPA</sequence>
<dbReference type="GO" id="GO:0043565">
    <property type="term" value="F:sequence-specific DNA binding"/>
    <property type="evidence" value="ECO:0007669"/>
    <property type="project" value="InterPro"/>
</dbReference>
<dbReference type="Proteomes" id="UP000823388">
    <property type="component" value="Chromosome 6N"/>
</dbReference>
<evidence type="ECO:0000256" key="2">
    <source>
        <dbReference type="ARBA" id="ARBA00023015"/>
    </source>
</evidence>
<dbReference type="PROSITE" id="PS50811">
    <property type="entry name" value="WRKY"/>
    <property type="match status" value="1"/>
</dbReference>
<dbReference type="AlphaFoldDB" id="A0A8T0QUQ0"/>
<keyword evidence="3" id="KW-0238">DNA-binding</keyword>
<dbReference type="InterPro" id="IPR036576">
    <property type="entry name" value="WRKY_dom_sf"/>
</dbReference>
<evidence type="ECO:0000313" key="7">
    <source>
        <dbReference type="EMBL" id="KAG2576729.1"/>
    </source>
</evidence>
<dbReference type="Gene3D" id="2.20.25.80">
    <property type="entry name" value="WRKY domain"/>
    <property type="match status" value="1"/>
</dbReference>
<evidence type="ECO:0000313" key="8">
    <source>
        <dbReference type="Proteomes" id="UP000823388"/>
    </source>
</evidence>
<dbReference type="InterPro" id="IPR003657">
    <property type="entry name" value="WRKY_dom"/>
</dbReference>
<reference evidence="7" key="1">
    <citation type="submission" date="2020-05" db="EMBL/GenBank/DDBJ databases">
        <title>WGS assembly of Panicum virgatum.</title>
        <authorList>
            <person name="Lovell J.T."/>
            <person name="Jenkins J."/>
            <person name="Shu S."/>
            <person name="Juenger T.E."/>
            <person name="Schmutz J."/>
        </authorList>
    </citation>
    <scope>NUCLEOTIDE SEQUENCE</scope>
    <source>
        <strain evidence="7">AP13</strain>
    </source>
</reference>
<evidence type="ECO:0000256" key="1">
    <source>
        <dbReference type="ARBA" id="ARBA00004123"/>
    </source>
</evidence>
<evidence type="ECO:0000256" key="4">
    <source>
        <dbReference type="ARBA" id="ARBA00023163"/>
    </source>
</evidence>
<dbReference type="SMART" id="SM00774">
    <property type="entry name" value="WRKY"/>
    <property type="match status" value="1"/>
</dbReference>
<dbReference type="GO" id="GO:0003700">
    <property type="term" value="F:DNA-binding transcription factor activity"/>
    <property type="evidence" value="ECO:0007669"/>
    <property type="project" value="InterPro"/>
</dbReference>
<feature type="domain" description="WRKY" evidence="6">
    <location>
        <begin position="122"/>
        <end position="162"/>
    </location>
</feature>
<evidence type="ECO:0000256" key="3">
    <source>
        <dbReference type="ARBA" id="ARBA00023125"/>
    </source>
</evidence>
<evidence type="ECO:0000256" key="5">
    <source>
        <dbReference type="ARBA" id="ARBA00023242"/>
    </source>
</evidence>
<dbReference type="PANTHER" id="PTHR31282">
    <property type="entry name" value="WRKY TRANSCRIPTION FACTOR 21-RELATED"/>
    <property type="match status" value="1"/>
</dbReference>
<dbReference type="GO" id="GO:0005634">
    <property type="term" value="C:nucleus"/>
    <property type="evidence" value="ECO:0007669"/>
    <property type="project" value="UniProtKB-SubCell"/>
</dbReference>
<keyword evidence="5" id="KW-0539">Nucleus</keyword>
<name>A0A8T0QUQ0_PANVG</name>
<keyword evidence="2" id="KW-0805">Transcription regulation</keyword>
<accession>A0A8T0QUQ0</accession>
<dbReference type="Pfam" id="PF03106">
    <property type="entry name" value="WRKY"/>
    <property type="match status" value="1"/>
</dbReference>
<dbReference type="EMBL" id="CM029048">
    <property type="protein sequence ID" value="KAG2576729.1"/>
    <property type="molecule type" value="Genomic_DNA"/>
</dbReference>
<keyword evidence="8" id="KW-1185">Reference proteome</keyword>